<comment type="caution">
    <text evidence="2">The sequence shown here is derived from an EMBL/GenBank/DDBJ whole genome shotgun (WGS) entry which is preliminary data.</text>
</comment>
<dbReference type="Proteomes" id="UP001250662">
    <property type="component" value="Unassembled WGS sequence"/>
</dbReference>
<dbReference type="RefSeq" id="WP_311384046.1">
    <property type="nucleotide sequence ID" value="NZ_JAVRHU010000001.1"/>
</dbReference>
<evidence type="ECO:0000256" key="1">
    <source>
        <dbReference type="SAM" id="Phobius"/>
    </source>
</evidence>
<protein>
    <submittedName>
        <fullName evidence="2">DUF6090 family protein</fullName>
    </submittedName>
</protein>
<organism evidence="2 3">
    <name type="scientific">Croceitalea vernalis</name>
    <dbReference type="NCBI Taxonomy" id="3075599"/>
    <lineage>
        <taxon>Bacteria</taxon>
        <taxon>Pseudomonadati</taxon>
        <taxon>Bacteroidota</taxon>
        <taxon>Flavobacteriia</taxon>
        <taxon>Flavobacteriales</taxon>
        <taxon>Flavobacteriaceae</taxon>
        <taxon>Croceitalea</taxon>
    </lineage>
</organism>
<feature type="transmembrane region" description="Helical" evidence="1">
    <location>
        <begin position="21"/>
        <end position="42"/>
    </location>
</feature>
<name>A0ABU3BD40_9FLAO</name>
<keyword evidence="3" id="KW-1185">Reference proteome</keyword>
<dbReference type="EMBL" id="JAVRHU010000001">
    <property type="protein sequence ID" value="MDT0620391.1"/>
    <property type="molecule type" value="Genomic_DNA"/>
</dbReference>
<keyword evidence="1" id="KW-1133">Transmembrane helix</keyword>
<keyword evidence="1" id="KW-0812">Transmembrane</keyword>
<proteinExistence type="predicted"/>
<dbReference type="Pfam" id="PF19578">
    <property type="entry name" value="DUF6090"/>
    <property type="match status" value="1"/>
</dbReference>
<evidence type="ECO:0000313" key="2">
    <source>
        <dbReference type="EMBL" id="MDT0620391.1"/>
    </source>
</evidence>
<reference evidence="2 3" key="1">
    <citation type="submission" date="2023-09" db="EMBL/GenBank/DDBJ databases">
        <authorList>
            <person name="Rey-Velasco X."/>
        </authorList>
    </citation>
    <scope>NUCLEOTIDE SEQUENCE [LARGE SCALE GENOMIC DNA]</scope>
    <source>
        <strain evidence="2 3">P007</strain>
    </source>
</reference>
<gene>
    <name evidence="2" type="ORF">RM520_02070</name>
</gene>
<evidence type="ECO:0000313" key="3">
    <source>
        <dbReference type="Proteomes" id="UP001250662"/>
    </source>
</evidence>
<dbReference type="InterPro" id="IPR045749">
    <property type="entry name" value="DUF6090"/>
</dbReference>
<sequence length="236" mass="27592">MIKFFRKIRQNLLSEGKTGKYFKYAIGEIVLVVIGILIALSINNWNERRKTKKFEHEILKDIANGIEGNYFQIDLSLRNNNASIKSAKIILNALENNLPYNDSLDLHFSKSISWVSVKFNNNGYESLKSYGVNLITNDTIRDIVNIYNIGWMETLAERQENYFYNTASPILTELFDKVAMRTEMKPFDYNSLKDSKKYISVLKTSIANREDQSFWYKEWKVSLDKLLQTINNELKK</sequence>
<accession>A0ABU3BD40</accession>
<keyword evidence="1" id="KW-0472">Membrane</keyword>